<evidence type="ECO:0000259" key="7">
    <source>
        <dbReference type="Pfam" id="PF13505"/>
    </source>
</evidence>
<evidence type="ECO:0000256" key="3">
    <source>
        <dbReference type="ARBA" id="ARBA00023136"/>
    </source>
</evidence>
<keyword evidence="3" id="KW-0472">Membrane</keyword>
<keyword evidence="9" id="KW-1185">Reference proteome</keyword>
<keyword evidence="4" id="KW-0998">Cell outer membrane</keyword>
<evidence type="ECO:0000256" key="4">
    <source>
        <dbReference type="ARBA" id="ARBA00023237"/>
    </source>
</evidence>
<dbReference type="AlphaFoldDB" id="A0A1I3NBI3"/>
<dbReference type="Proteomes" id="UP000242763">
    <property type="component" value="Unassembled WGS sequence"/>
</dbReference>
<accession>A0A1I3NBI3</accession>
<dbReference type="EMBL" id="FORF01000010">
    <property type="protein sequence ID" value="SFJ06136.1"/>
    <property type="molecule type" value="Genomic_DNA"/>
</dbReference>
<dbReference type="PANTHER" id="PTHR34001:SF3">
    <property type="entry name" value="BLL7405 PROTEIN"/>
    <property type="match status" value="1"/>
</dbReference>
<gene>
    <name evidence="8" type="ORF">SAMN03080618_02014</name>
</gene>
<evidence type="ECO:0000256" key="1">
    <source>
        <dbReference type="ARBA" id="ARBA00004442"/>
    </source>
</evidence>
<dbReference type="GO" id="GO:0009279">
    <property type="term" value="C:cell outer membrane"/>
    <property type="evidence" value="ECO:0007669"/>
    <property type="project" value="UniProtKB-SubCell"/>
</dbReference>
<dbReference type="OrthoDB" id="9815357at2"/>
<feature type="domain" description="Outer membrane protein beta-barrel" evidence="7">
    <location>
        <begin position="10"/>
        <end position="218"/>
    </location>
</feature>
<dbReference type="InterPro" id="IPR051692">
    <property type="entry name" value="OMP-like"/>
</dbReference>
<evidence type="ECO:0000256" key="5">
    <source>
        <dbReference type="ARBA" id="ARBA00038306"/>
    </source>
</evidence>
<dbReference type="SUPFAM" id="SSF56925">
    <property type="entry name" value="OMPA-like"/>
    <property type="match status" value="1"/>
</dbReference>
<feature type="chain" id="PRO_5017424441" evidence="6">
    <location>
        <begin position="24"/>
        <end position="218"/>
    </location>
</feature>
<protein>
    <submittedName>
        <fullName evidence="8">Outer membrane immunogenic protein</fullName>
    </submittedName>
</protein>
<dbReference type="PANTHER" id="PTHR34001">
    <property type="entry name" value="BLL7405 PROTEIN"/>
    <property type="match status" value="1"/>
</dbReference>
<feature type="signal peptide" evidence="6">
    <location>
        <begin position="1"/>
        <end position="23"/>
    </location>
</feature>
<dbReference type="RefSeq" id="WP_091521710.1">
    <property type="nucleotide sequence ID" value="NZ_FORF01000010.1"/>
</dbReference>
<evidence type="ECO:0000313" key="8">
    <source>
        <dbReference type="EMBL" id="SFJ06136.1"/>
    </source>
</evidence>
<proteinExistence type="inferred from homology"/>
<keyword evidence="2 6" id="KW-0732">Signal</keyword>
<evidence type="ECO:0000313" key="9">
    <source>
        <dbReference type="Proteomes" id="UP000242763"/>
    </source>
</evidence>
<evidence type="ECO:0000256" key="6">
    <source>
        <dbReference type="SAM" id="SignalP"/>
    </source>
</evidence>
<name>A0A1I3NBI3_9HYPH</name>
<organism evidence="8 9">
    <name type="scientific">Aquamicrobium aerolatum DSM 21857</name>
    <dbReference type="NCBI Taxonomy" id="1121003"/>
    <lineage>
        <taxon>Bacteria</taxon>
        <taxon>Pseudomonadati</taxon>
        <taxon>Pseudomonadota</taxon>
        <taxon>Alphaproteobacteria</taxon>
        <taxon>Hyphomicrobiales</taxon>
        <taxon>Phyllobacteriaceae</taxon>
        <taxon>Aerobium</taxon>
    </lineage>
</organism>
<comment type="subcellular location">
    <subcellularLocation>
        <location evidence="1">Cell outer membrane</location>
    </subcellularLocation>
</comment>
<sequence length="218" mass="22625">MNIKTKFALSAAALGLMAAPALAADVVYQEPAAPAPIFEAAPVSTWAGPYLGAQLGYGFNGTVRGPGGNIGTEGWMGGAFGGYNFQDGQLVYGIEGDVNYSDIKGEALGTHARTRVDGSVRGRIGMAVTDDVLVYGTAGVAMENQRITDVASGVHDTKGLVGYTVGAGADVKLTQDVFARAEYRYTDYGSKTYDLPGVGSGKVDSDNHRVMIGLGVKF</sequence>
<dbReference type="InterPro" id="IPR027385">
    <property type="entry name" value="Beta-barrel_OMP"/>
</dbReference>
<dbReference type="Gene3D" id="2.40.160.20">
    <property type="match status" value="1"/>
</dbReference>
<dbReference type="STRING" id="1121003.SAMN03080618_02014"/>
<dbReference type="InterPro" id="IPR011250">
    <property type="entry name" value="OMP/PagP_B-barrel"/>
</dbReference>
<dbReference type="Pfam" id="PF13505">
    <property type="entry name" value="OMP_b-brl"/>
    <property type="match status" value="1"/>
</dbReference>
<comment type="similarity">
    <text evidence="5">Belongs to the Omp25/RopB family.</text>
</comment>
<reference evidence="9" key="1">
    <citation type="submission" date="2016-10" db="EMBL/GenBank/DDBJ databases">
        <authorList>
            <person name="Varghese N."/>
            <person name="Submissions S."/>
        </authorList>
    </citation>
    <scope>NUCLEOTIDE SEQUENCE [LARGE SCALE GENOMIC DNA]</scope>
    <source>
        <strain evidence="9">DSM 21857</strain>
    </source>
</reference>
<evidence type="ECO:0000256" key="2">
    <source>
        <dbReference type="ARBA" id="ARBA00022729"/>
    </source>
</evidence>